<dbReference type="EMBL" id="MQVS01000012">
    <property type="protein sequence ID" value="OKL50941.1"/>
    <property type="molecule type" value="Genomic_DNA"/>
</dbReference>
<evidence type="ECO:0000313" key="1">
    <source>
        <dbReference type="EMBL" id="OKL50941.1"/>
    </source>
</evidence>
<reference evidence="2" key="1">
    <citation type="submission" date="2016-12" db="EMBL/GenBank/DDBJ databases">
        <authorList>
            <person name="Meng X."/>
        </authorList>
    </citation>
    <scope>NUCLEOTIDE SEQUENCE [LARGE SCALE GENOMIC DNA]</scope>
    <source>
        <strain evidence="2">DSM 20732</strain>
    </source>
</reference>
<name>A0A1Q5PTM3_9ACTO</name>
<accession>A0A1Q5PTM3</accession>
<keyword evidence="2" id="KW-1185">Reference proteome</keyword>
<proteinExistence type="predicted"/>
<organism evidence="1 2">
    <name type="scientific">Buchananella hordeovulneris</name>
    <dbReference type="NCBI Taxonomy" id="52770"/>
    <lineage>
        <taxon>Bacteria</taxon>
        <taxon>Bacillati</taxon>
        <taxon>Actinomycetota</taxon>
        <taxon>Actinomycetes</taxon>
        <taxon>Actinomycetales</taxon>
        <taxon>Actinomycetaceae</taxon>
        <taxon>Buchananella</taxon>
    </lineage>
</organism>
<evidence type="ECO:0000313" key="2">
    <source>
        <dbReference type="Proteomes" id="UP000185612"/>
    </source>
</evidence>
<comment type="caution">
    <text evidence="1">The sequence shown here is derived from an EMBL/GenBank/DDBJ whole genome shotgun (WGS) entry which is preliminary data.</text>
</comment>
<sequence>MVHSMVVHPRLPILTRDFIDFLSAQQQNEEASWGVSGSSRIWSSLSVTLPVRLAWRWLQ</sequence>
<dbReference type="InParanoid" id="A0A1Q5PTM3"/>
<protein>
    <submittedName>
        <fullName evidence="1">Uncharacterized protein</fullName>
    </submittedName>
</protein>
<gene>
    <name evidence="1" type="ORF">BSZ40_09920</name>
</gene>
<dbReference type="AlphaFoldDB" id="A0A1Q5PTM3"/>
<dbReference type="Proteomes" id="UP000185612">
    <property type="component" value="Unassembled WGS sequence"/>
</dbReference>